<evidence type="ECO:0000313" key="2">
    <source>
        <dbReference type="EMBL" id="MDI9237967.1"/>
    </source>
</evidence>
<dbReference type="InterPro" id="IPR031325">
    <property type="entry name" value="RHS_repeat"/>
</dbReference>
<dbReference type="SUPFAM" id="SSF49265">
    <property type="entry name" value="Fibronectin type III"/>
    <property type="match status" value="2"/>
</dbReference>
<dbReference type="Gene3D" id="2.180.10.10">
    <property type="entry name" value="RHS repeat-associated core"/>
    <property type="match status" value="3"/>
</dbReference>
<dbReference type="InterPro" id="IPR006530">
    <property type="entry name" value="YD"/>
</dbReference>
<accession>A0ABT6XCU9</accession>
<comment type="caution">
    <text evidence="2">The sequence shown here is derived from an EMBL/GenBank/DDBJ whole genome shotgun (WGS) entry which is preliminary data.</text>
</comment>
<keyword evidence="3" id="KW-1185">Reference proteome</keyword>
<evidence type="ECO:0000313" key="3">
    <source>
        <dbReference type="Proteomes" id="UP001321580"/>
    </source>
</evidence>
<dbReference type="RefSeq" id="WP_283211461.1">
    <property type="nucleotide sequence ID" value="NZ_JASGBI010000001.1"/>
</dbReference>
<name>A0ABT6XCU9_9GAMM</name>
<sequence length="1736" mass="187389">MAATVAPNQQYKNYLTKARSITPLTEFGDQISLRDGSVSFKATDIEVPGIGPTIRITRTTGVQDGRGMEFSSGNRMSAWELSIPRIKTITADGSNFGRAPQDETSPRGWQVDAVDKNARCTSFTRPGDVTYSGHSVEFFADDWWSGYQLVDDSGAEHKLMHRAAGMPSQSQYRIGTSDNWVIECLPSTANGEPGESFLATSPDGTRYWFNYLVYQPYDNIAMGFPDMPPKGYTLTFTLFRQAASMLVTRVEDRHGNWLSYAYDAGKISSITASDGRQVSFTHGGSGGISAITVGTGGLSRTWGYAYSAEGLSQVTLPDGSSWRYEGPFGINFFDNYSFDTCQQLHYTEPSELRQVKVTSPSGAEVNYYFQKKVFGRSYVQKHCGGDRFEGEGSYAMNPKLYMGMAITSKTITGPGLPAQTWYYAYSAPNGSYSDECASGCASQVWTDVVDPQTERTRSYFSNRYDQTENKLLREEVYATNGALVRASDYLYATTPWNGPNPYPWPLFVGSTPDTRGNYESEWRWTPLSGKTITQDGTTFARTTTAFDAWSRPIDVVRSSSLGYSRTERTAYSDNLSRWVIGQTASTTCIAPAECAGMVMSRTDYDATTAMPLANYAFGRLQETLTYHGNGMLASVKDGNNNVTALSNWKRGLPQTIQFPPTQESPGGATMSAIVDDLGQITRTTDEAGFSTDYTYDLMGRLASVVYPTGDDVAWNSTTQVFASVASPEYGIAAGHWRQTVSTGNARKITYYDAFWRPLLTQEFDAANQAATQRFQRFAYDTDGRTVFASYLGGTDNLTSGAWTEYDPIGRTTSVSQDSEQGLLTTTTQYPSGGRVSVTNARNFTTVTDFQAFDEPSYDKPVAIQHPEGTYTDIVRDVLGKTKTLTRRNADGSVRVDRKYVYQADQLLCKSIEPETGVTVFGYDGAGSLTQSAAGLQLSDLQSCNQAEAWASGRAVGRTYDARGRLKTLTFPDGNGNQAWTYTPDGQADTIITQNSGTQATNVYTYNKRRQLKQESIQQPGLYAWSLGYGYDTNGVLSQITYPQNLTVDYAPNALGQATRAGTYAANVSYYPNGGIKQFTYGNGIVHSMQQNARQLPAQVADGAILNHTYSYDRNGNVAQILDGVVANANRAMTYDGLDRLTSATSSAFGGNGQATFTYDALDNLKTSKLAGVREFNYWYDTYNRLTNIRTDAGATTIGLAYDVQGNLRDKNGQLFQFDYGNRLREATGKETYRYDGYGRRIQSTDPNLGATGNLFSMYGQDGVLRYQEDQRRSTRYHYIMLAGSLVAKQKTVLAPAAPVLSVPTYSATGSYTVSWSSVSGVTQYELQEAVNGGAWQNAYAGVATTFNVSGKSGGNYSYQVRACNGAACSGWSGQAVVGVELPPSATPTLTAPSQAPNGDYTVSWTSVSGVTRYVLEENANAAGWITVQDGAGIARTYSAKAAGSYAYRAKACNPAGCGPVSNTATVNVYYAPGGAPSVSSPASNANGSYTVSWTTVAGATSYRIEESANGGAWTQLQELTTTSLAINGRGSGSYGYRVRACNGAGCGGYSATATTSVLLPPTGVPSISVPGSSGNGSYTVSWSGVAGATSYQLEEQVNGGGWTLIQNDGNTSRAIGGKGNGSYGYHVRACNASGCAGWSGTATVTVSLPPPIPPAPANLVGTVEWDNEFRPPAKDTQLVWSTSPGATYYELSVGTTTILYSGPGTFWADSVRATRSFYVRACNAAGCSAWTGPTTL</sequence>
<dbReference type="EMBL" id="JASGBI010000001">
    <property type="protein sequence ID" value="MDI9237967.1"/>
    <property type="molecule type" value="Genomic_DNA"/>
</dbReference>
<feature type="domain" description="Fibronectin type-III" evidence="1">
    <location>
        <begin position="1294"/>
        <end position="1384"/>
    </location>
</feature>
<dbReference type="NCBIfam" id="TIGR01643">
    <property type="entry name" value="YD_repeat_2x"/>
    <property type="match status" value="1"/>
</dbReference>
<reference evidence="2 3" key="1">
    <citation type="submission" date="2023-05" db="EMBL/GenBank/DDBJ databases">
        <title>Lysobacter sp. strain LF1 Genome sequencing and assembly.</title>
        <authorList>
            <person name="Jung Y."/>
        </authorList>
    </citation>
    <scope>NUCLEOTIDE SEQUENCE [LARGE SCALE GENOMIC DNA]</scope>
    <source>
        <strain evidence="2 3">LF1</strain>
    </source>
</reference>
<gene>
    <name evidence="2" type="ORF">QLQ15_03490</name>
</gene>
<protein>
    <submittedName>
        <fullName evidence="2">RHS repeat protein</fullName>
    </submittedName>
</protein>
<dbReference type="InterPro" id="IPR013783">
    <property type="entry name" value="Ig-like_fold"/>
</dbReference>
<dbReference type="InterPro" id="IPR003961">
    <property type="entry name" value="FN3_dom"/>
</dbReference>
<dbReference type="InterPro" id="IPR036116">
    <property type="entry name" value="FN3_sf"/>
</dbReference>
<dbReference type="PROSITE" id="PS50853">
    <property type="entry name" value="FN3"/>
    <property type="match status" value="2"/>
</dbReference>
<dbReference type="SMART" id="SM00060">
    <property type="entry name" value="FN3"/>
    <property type="match status" value="4"/>
</dbReference>
<feature type="domain" description="Fibronectin type-III" evidence="1">
    <location>
        <begin position="1472"/>
        <end position="1561"/>
    </location>
</feature>
<dbReference type="Gene3D" id="2.60.40.10">
    <property type="entry name" value="Immunoglobulins"/>
    <property type="match status" value="3"/>
</dbReference>
<proteinExistence type="predicted"/>
<dbReference type="Pfam" id="PF05593">
    <property type="entry name" value="RHS_repeat"/>
    <property type="match status" value="1"/>
</dbReference>
<dbReference type="InterPro" id="IPR050617">
    <property type="entry name" value="E3_ligase_FN3/SPRY"/>
</dbReference>
<dbReference type="PANTHER" id="PTHR24099">
    <property type="entry name" value="E3 UBIQUITIN-PROTEIN LIGASE TRIM36-RELATED"/>
    <property type="match status" value="1"/>
</dbReference>
<organism evidence="2 3">
    <name type="scientific">Lysobacter stagni</name>
    <dbReference type="NCBI Taxonomy" id="3045172"/>
    <lineage>
        <taxon>Bacteria</taxon>
        <taxon>Pseudomonadati</taxon>
        <taxon>Pseudomonadota</taxon>
        <taxon>Gammaproteobacteria</taxon>
        <taxon>Lysobacterales</taxon>
        <taxon>Lysobacteraceae</taxon>
        <taxon>Lysobacter</taxon>
    </lineage>
</organism>
<dbReference type="PANTHER" id="PTHR24099:SF11">
    <property type="entry name" value="FIBRONECTIN TYPE III DOMAIN-CONTAINING 3BA-RELATED"/>
    <property type="match status" value="1"/>
</dbReference>
<dbReference type="Proteomes" id="UP001321580">
    <property type="component" value="Unassembled WGS sequence"/>
</dbReference>
<evidence type="ECO:0000259" key="1">
    <source>
        <dbReference type="PROSITE" id="PS50853"/>
    </source>
</evidence>